<dbReference type="Gene3D" id="3.30.1370.100">
    <property type="entry name" value="MutL, C-terminal domain, regulatory subdomain"/>
    <property type="match status" value="1"/>
</dbReference>
<feature type="domain" description="MutL C-terminal dimerisation" evidence="1">
    <location>
        <begin position="132"/>
        <end position="277"/>
    </location>
</feature>
<evidence type="ECO:0000313" key="3">
    <source>
        <dbReference type="Proteomes" id="UP000029725"/>
    </source>
</evidence>
<sequence length="312" mass="34897">MFTSTLSSPFKLLFLLNQLLQKLRYPVPSVITSAHSIKNRCYDFFLVIDQIGLNVSKSDLLEVSKAPPDLLTSIQRYLIDAYKEELVKDSIDEEIDDTLRDIQILPLPSLSNGVFISSSLISDVTIVGQDGLHQVILGIANISTRRILIAFDQHAVDERIRLEKILTSNEQAAFETPLDYSCQYHATHASLSCMLTSLEGYGFRSVLKNSYPNVEVSLASIPSFLVAQSHESILKLIRAIIADISSEQYAFQHIPTSLYNAMKSTACHGAVKFGDRLSLRQMGMMLEKLANCSFPFVCAHGRRLLAPLQWIE</sequence>
<evidence type="ECO:0000259" key="1">
    <source>
        <dbReference type="SMART" id="SM00853"/>
    </source>
</evidence>
<dbReference type="PANTHER" id="PTHR10073">
    <property type="entry name" value="DNA MISMATCH REPAIR PROTEIN MLH, PMS, MUTL"/>
    <property type="match status" value="1"/>
</dbReference>
<dbReference type="GO" id="GO:0032300">
    <property type="term" value="C:mismatch repair complex"/>
    <property type="evidence" value="ECO:0007669"/>
    <property type="project" value="InterPro"/>
</dbReference>
<dbReference type="InterPro" id="IPR038973">
    <property type="entry name" value="MutL/Mlh/Pms-like"/>
</dbReference>
<dbReference type="SUPFAM" id="SSF118116">
    <property type="entry name" value="DNA mismatch repair protein MutL"/>
    <property type="match status" value="1"/>
</dbReference>
<dbReference type="Gene3D" id="3.30.1540.20">
    <property type="entry name" value="MutL, C-terminal domain, dimerisation subdomain"/>
    <property type="match status" value="1"/>
</dbReference>
<dbReference type="GO" id="GO:0016887">
    <property type="term" value="F:ATP hydrolysis activity"/>
    <property type="evidence" value="ECO:0007669"/>
    <property type="project" value="InterPro"/>
</dbReference>
<keyword evidence="3" id="KW-1185">Reference proteome</keyword>
<dbReference type="InterPro" id="IPR042121">
    <property type="entry name" value="MutL_C_regsub"/>
</dbReference>
<accession>A0A098VQH5</accession>
<dbReference type="AlphaFoldDB" id="A0A098VQH5"/>
<dbReference type="GO" id="GO:0140664">
    <property type="term" value="F:ATP-dependent DNA damage sensor activity"/>
    <property type="evidence" value="ECO:0007669"/>
    <property type="project" value="InterPro"/>
</dbReference>
<dbReference type="GO" id="GO:0005524">
    <property type="term" value="F:ATP binding"/>
    <property type="evidence" value="ECO:0007669"/>
    <property type="project" value="InterPro"/>
</dbReference>
<dbReference type="Proteomes" id="UP000029725">
    <property type="component" value="Unassembled WGS sequence"/>
</dbReference>
<dbReference type="GO" id="GO:0006298">
    <property type="term" value="P:mismatch repair"/>
    <property type="evidence" value="ECO:0007669"/>
    <property type="project" value="InterPro"/>
</dbReference>
<dbReference type="InterPro" id="IPR042120">
    <property type="entry name" value="MutL_C_dimsub"/>
</dbReference>
<dbReference type="OrthoDB" id="10263226at2759"/>
<evidence type="ECO:0000313" key="2">
    <source>
        <dbReference type="EMBL" id="KGG51287.1"/>
    </source>
</evidence>
<organism evidence="2 3">
    <name type="scientific">Mitosporidium daphniae</name>
    <dbReference type="NCBI Taxonomy" id="1485682"/>
    <lineage>
        <taxon>Eukaryota</taxon>
        <taxon>Fungi</taxon>
        <taxon>Fungi incertae sedis</taxon>
        <taxon>Microsporidia</taxon>
        <taxon>Mitosporidium</taxon>
    </lineage>
</organism>
<gene>
    <name evidence="2" type="ORF">DI09_3p490</name>
</gene>
<dbReference type="PANTHER" id="PTHR10073:SF47">
    <property type="entry name" value="DNA MISMATCH REPAIR PROTEIN MLH3"/>
    <property type="match status" value="1"/>
</dbReference>
<comment type="caution">
    <text evidence="2">The sequence shown here is derived from an EMBL/GenBank/DDBJ whole genome shotgun (WGS) entry which is preliminary data.</text>
</comment>
<dbReference type="InterPro" id="IPR014790">
    <property type="entry name" value="MutL_C"/>
</dbReference>
<protein>
    <submittedName>
        <fullName evidence="2">Putative DNA mismatch repair protein</fullName>
    </submittedName>
</protein>
<dbReference type="InterPro" id="IPR037198">
    <property type="entry name" value="MutL_C_sf"/>
</dbReference>
<dbReference type="HOGENOM" id="CLU_891618_0_0_1"/>
<dbReference type="Pfam" id="PF08676">
    <property type="entry name" value="MutL_C"/>
    <property type="match status" value="1"/>
</dbReference>
<dbReference type="SMART" id="SM00853">
    <property type="entry name" value="MutL_C"/>
    <property type="match status" value="1"/>
</dbReference>
<proteinExistence type="predicted"/>
<name>A0A098VQH5_9MICR</name>
<dbReference type="RefSeq" id="XP_013237714.1">
    <property type="nucleotide sequence ID" value="XM_013382260.1"/>
</dbReference>
<dbReference type="GeneID" id="25259849"/>
<dbReference type="EMBL" id="JMKJ01000333">
    <property type="protein sequence ID" value="KGG51287.1"/>
    <property type="molecule type" value="Genomic_DNA"/>
</dbReference>
<dbReference type="VEuPathDB" id="MicrosporidiaDB:DI09_3p490"/>
<reference evidence="2 3" key="1">
    <citation type="submission" date="2014-04" db="EMBL/GenBank/DDBJ databases">
        <title>A new species of microsporidia sheds light on the evolution of extreme parasitism.</title>
        <authorList>
            <person name="Haag K.L."/>
            <person name="James T.Y."/>
            <person name="Larsson R."/>
            <person name="Schaer T.M."/>
            <person name="Refardt D."/>
            <person name="Pombert J.-F."/>
            <person name="Ebert D."/>
        </authorList>
    </citation>
    <scope>NUCLEOTIDE SEQUENCE [LARGE SCALE GENOMIC DNA]</scope>
    <source>
        <strain evidence="2 3">UGP3</strain>
        <tissue evidence="2">Spores</tissue>
    </source>
</reference>